<feature type="region of interest" description="Disordered" evidence="5">
    <location>
        <begin position="18"/>
        <end position="72"/>
    </location>
</feature>
<organism evidence="8 9">
    <name type="scientific">Apteryx owenii</name>
    <name type="common">Little spotted kiwi</name>
    <dbReference type="NCBI Taxonomy" id="8824"/>
    <lineage>
        <taxon>Eukaryota</taxon>
        <taxon>Metazoa</taxon>
        <taxon>Chordata</taxon>
        <taxon>Craniata</taxon>
        <taxon>Vertebrata</taxon>
        <taxon>Euteleostomi</taxon>
        <taxon>Archelosauria</taxon>
        <taxon>Archosauria</taxon>
        <taxon>Dinosauria</taxon>
        <taxon>Saurischia</taxon>
        <taxon>Theropoda</taxon>
        <taxon>Coelurosauria</taxon>
        <taxon>Aves</taxon>
        <taxon>Palaeognathae</taxon>
        <taxon>Apterygiformes</taxon>
        <taxon>Apterygidae</taxon>
        <taxon>Apteryx</taxon>
    </lineage>
</organism>
<dbReference type="GO" id="GO:0016020">
    <property type="term" value="C:membrane"/>
    <property type="evidence" value="ECO:0007669"/>
    <property type="project" value="UniProtKB-SubCell"/>
</dbReference>
<dbReference type="PANTHER" id="PTHR12080:SF92">
    <property type="entry name" value="SLAM FAMILY MEMBER 8"/>
    <property type="match status" value="1"/>
</dbReference>
<dbReference type="PROSITE" id="PS50835">
    <property type="entry name" value="IG_LIKE"/>
    <property type="match status" value="1"/>
</dbReference>
<dbReference type="Gene3D" id="2.60.40.10">
    <property type="entry name" value="Immunoglobulins"/>
    <property type="match status" value="2"/>
</dbReference>
<keyword evidence="2" id="KW-0732">Signal</keyword>
<evidence type="ECO:0000259" key="7">
    <source>
        <dbReference type="PROSITE" id="PS50835"/>
    </source>
</evidence>
<evidence type="ECO:0000313" key="9">
    <source>
        <dbReference type="Proteomes" id="UP000694424"/>
    </source>
</evidence>
<dbReference type="InterPro" id="IPR015631">
    <property type="entry name" value="CD2/SLAM_rcpt"/>
</dbReference>
<dbReference type="InterPro" id="IPR013783">
    <property type="entry name" value="Ig-like_fold"/>
</dbReference>
<dbReference type="AlphaFoldDB" id="A0A8B9S433"/>
<feature type="domain" description="Ig-like" evidence="7">
    <location>
        <begin position="232"/>
        <end position="323"/>
    </location>
</feature>
<evidence type="ECO:0000256" key="1">
    <source>
        <dbReference type="ARBA" id="ARBA00004370"/>
    </source>
</evidence>
<protein>
    <submittedName>
        <fullName evidence="8">SLAM family member 8</fullName>
    </submittedName>
</protein>
<feature type="compositionally biased region" description="Low complexity" evidence="5">
    <location>
        <begin position="57"/>
        <end position="68"/>
    </location>
</feature>
<accession>A0A8B9S433</accession>
<reference evidence="8" key="1">
    <citation type="submission" date="2025-08" db="UniProtKB">
        <authorList>
            <consortium name="Ensembl"/>
        </authorList>
    </citation>
    <scope>IDENTIFICATION</scope>
</reference>
<dbReference type="Proteomes" id="UP000694424">
    <property type="component" value="Unplaced"/>
</dbReference>
<reference evidence="8" key="2">
    <citation type="submission" date="2025-09" db="UniProtKB">
        <authorList>
            <consortium name="Ensembl"/>
        </authorList>
    </citation>
    <scope>IDENTIFICATION</scope>
</reference>
<feature type="transmembrane region" description="Helical" evidence="6">
    <location>
        <begin position="342"/>
        <end position="366"/>
    </location>
</feature>
<dbReference type="PANTHER" id="PTHR12080">
    <property type="entry name" value="SIGNALING LYMPHOCYTIC ACTIVATION MOLECULE"/>
    <property type="match status" value="1"/>
</dbReference>
<dbReference type="InterPro" id="IPR036179">
    <property type="entry name" value="Ig-like_dom_sf"/>
</dbReference>
<evidence type="ECO:0000256" key="2">
    <source>
        <dbReference type="ARBA" id="ARBA00022729"/>
    </source>
</evidence>
<name>A0A8B9S433_APTOW</name>
<evidence type="ECO:0000256" key="3">
    <source>
        <dbReference type="ARBA" id="ARBA00023136"/>
    </source>
</evidence>
<comment type="subcellular location">
    <subcellularLocation>
        <location evidence="1">Membrane</location>
    </subcellularLocation>
</comment>
<evidence type="ECO:0000256" key="6">
    <source>
        <dbReference type="SAM" id="Phobius"/>
    </source>
</evidence>
<keyword evidence="6" id="KW-1133">Transmembrane helix</keyword>
<evidence type="ECO:0000256" key="5">
    <source>
        <dbReference type="SAM" id="MobiDB-lite"/>
    </source>
</evidence>
<keyword evidence="6" id="KW-0812">Transmembrane</keyword>
<evidence type="ECO:0000313" key="8">
    <source>
        <dbReference type="Ensembl" id="ENSAOWP00000002835.1"/>
    </source>
</evidence>
<dbReference type="InterPro" id="IPR007110">
    <property type="entry name" value="Ig-like_dom"/>
</dbReference>
<keyword evidence="3 6" id="KW-0472">Membrane</keyword>
<keyword evidence="9" id="KW-1185">Reference proteome</keyword>
<evidence type="ECO:0000256" key="4">
    <source>
        <dbReference type="ARBA" id="ARBA00023180"/>
    </source>
</evidence>
<dbReference type="Ensembl" id="ENSAOWT00000003253.1">
    <property type="protein sequence ID" value="ENSAOWP00000002835.1"/>
    <property type="gene ID" value="ENSAOWG00000002040.1"/>
</dbReference>
<keyword evidence="4" id="KW-0325">Glycoprotein</keyword>
<proteinExistence type="predicted"/>
<dbReference type="SUPFAM" id="SSF48726">
    <property type="entry name" value="Immunoglobulin"/>
    <property type="match status" value="1"/>
</dbReference>
<sequence length="394" mass="41024">MAWQGLAQLAWLGTARTGTAGHGTARCSKPGHRVPGHRDAPLPGPGGRPGLRRPHEGSPALGASAAGGFRPGAAVSGDDSRFAARSRGISCSDGCPSSGSARRRLPSGDMLPCLVLTLLLQQAAARSPARVAGEVGRAVLLAADAGPGFQHRDVIWRWLAAREELVATYFRGSAETLYQSRFRGRSRLHANLSLEILSLELGDSGTFSALLVDARGRTETRVLQLTVHEAVTEVTVEVFMSSQRRAGSAEPCEAFLRCTASGGTAVTYSWARSGGQAPGTDGHALEEAGRVLQASLAPAERHVAFTCTAANAVSRATAAAVLPWEHCRRAGLAEASCHYGDVLLLATPLLVLAAAAAAIAAAMACAHHRCCHRRAGKPTLEPSAASHDAEHDAV</sequence>